<dbReference type="AlphaFoldDB" id="A0A0U0ZRB8"/>
<gene>
    <name evidence="2" type="ORF">ERS075579_04107</name>
</gene>
<reference evidence="2 3" key="1">
    <citation type="submission" date="2015-03" db="EMBL/GenBank/DDBJ databases">
        <authorList>
            <person name="Murphy D."/>
        </authorList>
    </citation>
    <scope>NUCLEOTIDE SEQUENCE [LARGE SCALE GENOMIC DNA]</scope>
    <source>
        <strain evidence="2 3">PAP088</strain>
    </source>
</reference>
<evidence type="ECO:0000313" key="3">
    <source>
        <dbReference type="Proteomes" id="UP000045782"/>
    </source>
</evidence>
<evidence type="ECO:0000256" key="1">
    <source>
        <dbReference type="SAM" id="MobiDB-lite"/>
    </source>
</evidence>
<evidence type="ECO:0000313" key="2">
    <source>
        <dbReference type="EMBL" id="CPV66906.1"/>
    </source>
</evidence>
<accession>A0A0U0ZRB8</accession>
<name>A0A0U0ZRB8_9MYCO</name>
<proteinExistence type="predicted"/>
<feature type="region of interest" description="Disordered" evidence="1">
    <location>
        <begin position="216"/>
        <end position="240"/>
    </location>
</feature>
<dbReference type="Proteomes" id="UP000045782">
    <property type="component" value="Unassembled WGS sequence"/>
</dbReference>
<organism evidence="2 3">
    <name type="scientific">Mycobacteroides abscessus</name>
    <dbReference type="NCBI Taxonomy" id="36809"/>
    <lineage>
        <taxon>Bacteria</taxon>
        <taxon>Bacillati</taxon>
        <taxon>Actinomycetota</taxon>
        <taxon>Actinomycetes</taxon>
        <taxon>Mycobacteriales</taxon>
        <taxon>Mycobacteriaceae</taxon>
        <taxon>Mycobacteroides</taxon>
    </lineage>
</organism>
<sequence>MDREGICAQVADILVPVADFELEINRDHEALDSDEALRAEKRRWLLSLSEDWGAAGDPVLVALDRTAAKIEELQGVVYELIAYARELAPEGHKYTFDELAAAARMSKSGVRSCYAVGDVSAAATKLTLGAGKRGAERDPRWRGAQVWRWQCSSRAMQDALMQLVSDGIAQEGLCVELKQHDPDHVMVQSYGDPARGYLLPHDAWRELLAVELSRRPGLGGAPRRRPRRKSLNDLIDQPPF</sequence>
<protein>
    <submittedName>
        <fullName evidence="2">Uncharacterized protein</fullName>
    </submittedName>
</protein>
<dbReference type="EMBL" id="CSWP01000009">
    <property type="protein sequence ID" value="CPV66906.1"/>
    <property type="molecule type" value="Genomic_DNA"/>
</dbReference>